<dbReference type="AlphaFoldDB" id="A0A091D5V5"/>
<comment type="pathway">
    <text evidence="1">Siderophore biosynthesis.</text>
</comment>
<evidence type="ECO:0000256" key="27">
    <source>
        <dbReference type="ARBA" id="ARBA00082033"/>
    </source>
</evidence>
<dbReference type="Gene3D" id="3.40.50.720">
    <property type="entry name" value="NAD(P)-binding Rossmann-like Domain"/>
    <property type="match status" value="1"/>
</dbReference>
<evidence type="ECO:0000313" key="30">
    <source>
        <dbReference type="EMBL" id="KFO25873.1"/>
    </source>
</evidence>
<dbReference type="eggNOG" id="KOG0725">
    <property type="taxonomic scope" value="Eukaryota"/>
</dbReference>
<dbReference type="PRINTS" id="PR00081">
    <property type="entry name" value="GDHRDH"/>
</dbReference>
<evidence type="ECO:0000256" key="20">
    <source>
        <dbReference type="ARBA" id="ARBA00052056"/>
    </source>
</evidence>
<comment type="catalytic activity">
    <reaction evidence="17">
        <text>5beta-dihydrotestosterone + NADPH + H(+) = 5beta-androstane-3alpha,17beta-diol + NADP(+)</text>
        <dbReference type="Rhea" id="RHEA:69028"/>
        <dbReference type="ChEBI" id="CHEBI:2150"/>
        <dbReference type="ChEBI" id="CHEBI:15378"/>
        <dbReference type="ChEBI" id="CHEBI:36714"/>
        <dbReference type="ChEBI" id="CHEBI:57783"/>
        <dbReference type="ChEBI" id="CHEBI:58349"/>
    </reaction>
    <physiologicalReaction direction="left-to-right" evidence="17">
        <dbReference type="Rhea" id="RHEA:69029"/>
    </physiologicalReaction>
</comment>
<dbReference type="GO" id="GO:0004090">
    <property type="term" value="F:carbonyl reductase (NADPH) activity"/>
    <property type="evidence" value="ECO:0007669"/>
    <property type="project" value="UniProtKB-EC"/>
</dbReference>
<comment type="similarity">
    <text evidence="2 28">Belongs to the short-chain dehydrogenases/reductases (SDR) family.</text>
</comment>
<evidence type="ECO:0000256" key="24">
    <source>
        <dbReference type="ARBA" id="ARBA00076515"/>
    </source>
</evidence>
<comment type="catalytic activity">
    <reaction evidence="18">
        <text>all-trans-retinol + NADP(+) = all-trans-retinal + NADPH + H(+)</text>
        <dbReference type="Rhea" id="RHEA:25033"/>
        <dbReference type="ChEBI" id="CHEBI:15378"/>
        <dbReference type="ChEBI" id="CHEBI:17336"/>
        <dbReference type="ChEBI" id="CHEBI:17898"/>
        <dbReference type="ChEBI" id="CHEBI:57783"/>
        <dbReference type="ChEBI" id="CHEBI:58349"/>
        <dbReference type="EC" id="1.1.1.300"/>
    </reaction>
    <physiologicalReaction direction="right-to-left" evidence="18">
        <dbReference type="Rhea" id="RHEA:25035"/>
    </physiologicalReaction>
</comment>
<comment type="catalytic activity">
    <reaction evidence="20">
        <text>a secondary alcohol + NADP(+) = a ketone + NADPH + H(+)</text>
        <dbReference type="Rhea" id="RHEA:19257"/>
        <dbReference type="ChEBI" id="CHEBI:15378"/>
        <dbReference type="ChEBI" id="CHEBI:17087"/>
        <dbReference type="ChEBI" id="CHEBI:35681"/>
        <dbReference type="ChEBI" id="CHEBI:57783"/>
        <dbReference type="ChEBI" id="CHEBI:58349"/>
        <dbReference type="EC" id="1.1.1.184"/>
    </reaction>
    <physiologicalReaction direction="right-to-left" evidence="20">
        <dbReference type="Rhea" id="RHEA:19259"/>
    </physiologicalReaction>
</comment>
<evidence type="ECO:0000256" key="25">
    <source>
        <dbReference type="ARBA" id="ARBA00078757"/>
    </source>
</evidence>
<evidence type="ECO:0000256" key="13">
    <source>
        <dbReference type="ARBA" id="ARBA00042565"/>
    </source>
</evidence>
<dbReference type="EC" id="1.1.1.30" evidence="9"/>
<dbReference type="FunFam" id="3.40.50.720:FF:000084">
    <property type="entry name" value="Short-chain dehydrogenase reductase"/>
    <property type="match status" value="1"/>
</dbReference>
<evidence type="ECO:0000256" key="5">
    <source>
        <dbReference type="ARBA" id="ARBA00023027"/>
    </source>
</evidence>
<dbReference type="EC" id="1.1.1.104" evidence="8"/>
<proteinExistence type="inferred from homology"/>
<evidence type="ECO:0000256" key="29">
    <source>
        <dbReference type="SAM" id="MobiDB-lite"/>
    </source>
</evidence>
<dbReference type="GO" id="GO:0003858">
    <property type="term" value="F:3-hydroxybutyrate dehydrogenase activity"/>
    <property type="evidence" value="ECO:0007669"/>
    <property type="project" value="UniProtKB-EC"/>
</dbReference>
<gene>
    <name evidence="30" type="ORF">H920_12791</name>
</gene>
<comment type="function">
    <text evidence="22">NADPH-dependent oxidoreductase which catalyzes the reduction of a variety of compounds bearing carbonyl groups including ketosteroids, alpha-dicarbonyl compounds, aldehydes, aromatic ketones and quinones. Reduces all-trans-retinal and 9-cis retinal. Reduces 3-ketosteroids and benzil into 3alpha-hydroxysteroids and S-benzoin, respectively, in contrast to the stereoselectivity of primates DHRS4s which produce 3beta-hydroxysteroids and R-benzoin. In the reverse reaction, catalyzes the NADP-dependent oxidation of 3alpha-hydroxysteroids and alcohol, but with much lower efficiency. Involved in the metabolism of 3alpha-hydroxysteroids, retinoid, isatin and xenobiotic carbonyl compounds.</text>
</comment>
<feature type="region of interest" description="Disordered" evidence="29">
    <location>
        <begin position="327"/>
        <end position="356"/>
    </location>
</feature>
<dbReference type="PRINTS" id="PR00080">
    <property type="entry name" value="SDRFAMILY"/>
</dbReference>
<dbReference type="InterPro" id="IPR036291">
    <property type="entry name" value="NAD(P)-bd_dom_sf"/>
</dbReference>
<dbReference type="GO" id="GO:0005737">
    <property type="term" value="C:cytoplasm"/>
    <property type="evidence" value="ECO:0007669"/>
    <property type="project" value="TreeGrafter"/>
</dbReference>
<dbReference type="InterPro" id="IPR051122">
    <property type="entry name" value="SDR_DHRS6-like"/>
</dbReference>
<dbReference type="InterPro" id="IPR002347">
    <property type="entry name" value="SDR_fam"/>
</dbReference>
<evidence type="ECO:0000256" key="16">
    <source>
        <dbReference type="ARBA" id="ARBA00049550"/>
    </source>
</evidence>
<comment type="catalytic activity">
    <reaction evidence="16">
        <text>(R)-3-hydroxybutanoate + NAD(+) = acetoacetate + NADH + H(+)</text>
        <dbReference type="Rhea" id="RHEA:20521"/>
        <dbReference type="ChEBI" id="CHEBI:10983"/>
        <dbReference type="ChEBI" id="CHEBI:13705"/>
        <dbReference type="ChEBI" id="CHEBI:15378"/>
        <dbReference type="ChEBI" id="CHEBI:57540"/>
        <dbReference type="ChEBI" id="CHEBI:57945"/>
        <dbReference type="EC" id="1.1.1.30"/>
    </reaction>
</comment>
<evidence type="ECO:0000256" key="11">
    <source>
        <dbReference type="ARBA" id="ARBA00041727"/>
    </source>
</evidence>
<dbReference type="EC" id="1.1.1.184" evidence="6"/>
<keyword evidence="31" id="KW-1185">Reference proteome</keyword>
<evidence type="ECO:0000256" key="18">
    <source>
        <dbReference type="ARBA" id="ARBA00051422"/>
    </source>
</evidence>
<comment type="catalytic activity">
    <reaction evidence="21">
        <text>isatin + NADPH + H(+) = 3-hydroxyindolin-2-one + NADP(+)</text>
        <dbReference type="Rhea" id="RHEA:68608"/>
        <dbReference type="ChEBI" id="CHEBI:15378"/>
        <dbReference type="ChEBI" id="CHEBI:27539"/>
        <dbReference type="ChEBI" id="CHEBI:28536"/>
        <dbReference type="ChEBI" id="CHEBI:57783"/>
        <dbReference type="ChEBI" id="CHEBI:58349"/>
    </reaction>
    <physiologicalReaction direction="left-to-right" evidence="21">
        <dbReference type="Rhea" id="RHEA:68609"/>
    </physiologicalReaction>
</comment>
<feature type="region of interest" description="Disordered" evidence="29">
    <location>
        <begin position="418"/>
        <end position="437"/>
    </location>
</feature>
<protein>
    <recommendedName>
        <fullName evidence="23">Dehydrogenase/reductase SDR family member 4</fullName>
        <ecNumber evidence="8">1.1.1.104</ecNumber>
        <ecNumber evidence="6">1.1.1.184</ecNumber>
        <ecNumber evidence="9">1.1.1.30</ecNumber>
        <ecNumber evidence="3">1.1.1.300</ecNumber>
    </recommendedName>
    <alternativeName>
        <fullName evidence="14">(R)-beta-hydroxybutyrate dehydrogenase</fullName>
    </alternativeName>
    <alternativeName>
        <fullName evidence="12">3-hydroxybutyrate dehydrogenase type 2</fullName>
    </alternativeName>
    <alternativeName>
        <fullName evidence="15">4-oxo-L-proline reductase</fullName>
    </alternativeName>
    <alternativeName>
        <fullName evidence="10">Dehydrogenase/reductase SDR family member 6</fullName>
    </alternativeName>
    <alternativeName>
        <fullName evidence="27">NADPH-dependent carbonyl reductase</fullName>
    </alternativeName>
    <alternativeName>
        <fullName evidence="25">NADPH-dependent retinol dehydrogenase/reductase</fullName>
    </alternativeName>
    <alternativeName>
        <fullName evidence="13">Oxidoreductase UCPA</fullName>
    </alternativeName>
    <alternativeName>
        <fullName evidence="24">Peroxisomal short-chain alcohol dehydrogenase</fullName>
    </alternativeName>
    <alternativeName>
        <fullName evidence="11">Short chain dehydrogenase/reductase family 15C member 1</fullName>
    </alternativeName>
    <alternativeName>
        <fullName evidence="26">Short chain dehydrogenase/reductase family 25C member 2</fullName>
    </alternativeName>
</protein>
<dbReference type="Proteomes" id="UP000028990">
    <property type="component" value="Unassembled WGS sequence"/>
</dbReference>
<dbReference type="EC" id="1.1.1.300" evidence="3"/>
<evidence type="ECO:0000256" key="22">
    <source>
        <dbReference type="ARBA" id="ARBA00053136"/>
    </source>
</evidence>
<evidence type="ECO:0000256" key="6">
    <source>
        <dbReference type="ARBA" id="ARBA00026118"/>
    </source>
</evidence>
<evidence type="ECO:0000256" key="7">
    <source>
        <dbReference type="ARBA" id="ARBA00034698"/>
    </source>
</evidence>
<name>A0A091D5V5_FUKDA</name>
<dbReference type="PANTHER" id="PTHR43477:SF4">
    <property type="entry name" value="DEHYDROGENASE_REDUCTASE SDR FAMILY MEMBER 6"/>
    <property type="match status" value="1"/>
</dbReference>
<comment type="pathway">
    <text evidence="7">Amino-acid metabolism.</text>
</comment>
<evidence type="ECO:0000256" key="4">
    <source>
        <dbReference type="ARBA" id="ARBA00023002"/>
    </source>
</evidence>
<evidence type="ECO:0000256" key="17">
    <source>
        <dbReference type="ARBA" id="ARBA00050993"/>
    </source>
</evidence>
<reference evidence="30 31" key="1">
    <citation type="submission" date="2013-11" db="EMBL/GenBank/DDBJ databases">
        <title>The Damaraland mole rat (Fukomys damarensis) genome and evolution of African mole rats.</title>
        <authorList>
            <person name="Gladyshev V.N."/>
            <person name="Fang X."/>
        </authorList>
    </citation>
    <scope>NUCLEOTIDE SEQUENCE [LARGE SCALE GENOMIC DNA]</scope>
    <source>
        <tissue evidence="30">Liver</tissue>
    </source>
</reference>
<evidence type="ECO:0000256" key="21">
    <source>
        <dbReference type="ARBA" id="ARBA00052356"/>
    </source>
</evidence>
<evidence type="ECO:0000256" key="12">
    <source>
        <dbReference type="ARBA" id="ARBA00042309"/>
    </source>
</evidence>
<dbReference type="PANTHER" id="PTHR43477">
    <property type="entry name" value="DIHYDROANTICAPSIN 7-DEHYDROGENASE"/>
    <property type="match status" value="1"/>
</dbReference>
<evidence type="ECO:0000256" key="28">
    <source>
        <dbReference type="RuleBase" id="RU000363"/>
    </source>
</evidence>
<evidence type="ECO:0000256" key="26">
    <source>
        <dbReference type="ARBA" id="ARBA00079167"/>
    </source>
</evidence>
<keyword evidence="4" id="KW-0560">Oxidoreductase</keyword>
<evidence type="ECO:0000313" key="31">
    <source>
        <dbReference type="Proteomes" id="UP000028990"/>
    </source>
</evidence>
<accession>A0A091D5V5</accession>
<evidence type="ECO:0000256" key="19">
    <source>
        <dbReference type="ARBA" id="ARBA00051865"/>
    </source>
</evidence>
<dbReference type="SUPFAM" id="SSF51735">
    <property type="entry name" value="NAD(P)-binding Rossmann-fold domains"/>
    <property type="match status" value="1"/>
</dbReference>
<evidence type="ECO:0000256" key="1">
    <source>
        <dbReference type="ARBA" id="ARBA00004924"/>
    </source>
</evidence>
<evidence type="ECO:0000256" key="23">
    <source>
        <dbReference type="ARBA" id="ARBA00071137"/>
    </source>
</evidence>
<organism evidence="30 31">
    <name type="scientific">Fukomys damarensis</name>
    <name type="common">Damaraland mole rat</name>
    <name type="synonym">Cryptomys damarensis</name>
    <dbReference type="NCBI Taxonomy" id="885580"/>
    <lineage>
        <taxon>Eukaryota</taxon>
        <taxon>Metazoa</taxon>
        <taxon>Chordata</taxon>
        <taxon>Craniata</taxon>
        <taxon>Vertebrata</taxon>
        <taxon>Euteleostomi</taxon>
        <taxon>Mammalia</taxon>
        <taxon>Eutheria</taxon>
        <taxon>Euarchontoglires</taxon>
        <taxon>Glires</taxon>
        <taxon>Rodentia</taxon>
        <taxon>Hystricomorpha</taxon>
        <taxon>Bathyergidae</taxon>
        <taxon>Fukomys</taxon>
    </lineage>
</organism>
<feature type="compositionally biased region" description="Basic and acidic residues" evidence="29">
    <location>
        <begin position="327"/>
        <end position="341"/>
    </location>
</feature>
<dbReference type="EMBL" id="KN123330">
    <property type="protein sequence ID" value="KFO25873.1"/>
    <property type="molecule type" value="Genomic_DNA"/>
</dbReference>
<evidence type="ECO:0000256" key="8">
    <source>
        <dbReference type="ARBA" id="ARBA00038956"/>
    </source>
</evidence>
<evidence type="ECO:0000256" key="3">
    <source>
        <dbReference type="ARBA" id="ARBA00012852"/>
    </source>
</evidence>
<keyword evidence="5" id="KW-0520">NAD</keyword>
<dbReference type="Pfam" id="PF00106">
    <property type="entry name" value="adh_short"/>
    <property type="match status" value="1"/>
</dbReference>
<dbReference type="InterPro" id="IPR020904">
    <property type="entry name" value="Sc_DH/Rdtase_CS"/>
</dbReference>
<dbReference type="GO" id="GO:0019290">
    <property type="term" value="P:siderophore biosynthetic process"/>
    <property type="evidence" value="ECO:0007669"/>
    <property type="project" value="TreeGrafter"/>
</dbReference>
<dbReference type="PROSITE" id="PS00061">
    <property type="entry name" value="ADH_SHORT"/>
    <property type="match status" value="1"/>
</dbReference>
<comment type="catalytic activity">
    <reaction evidence="19">
        <text>3alpha-hydroxy-5beta-pregnan-20-one + NADP(+) = 5beta-pregnan-3,20-dione + NADPH + H(+)</text>
        <dbReference type="Rhea" id="RHEA:69016"/>
        <dbReference type="ChEBI" id="CHEBI:1712"/>
        <dbReference type="ChEBI" id="CHEBI:15378"/>
        <dbReference type="ChEBI" id="CHEBI:30154"/>
        <dbReference type="ChEBI" id="CHEBI:57783"/>
        <dbReference type="ChEBI" id="CHEBI:58349"/>
    </reaction>
    <physiologicalReaction direction="left-to-right" evidence="19">
        <dbReference type="Rhea" id="RHEA:69017"/>
    </physiologicalReaction>
</comment>
<evidence type="ECO:0000256" key="10">
    <source>
        <dbReference type="ARBA" id="ARBA00039194"/>
    </source>
</evidence>
<dbReference type="STRING" id="885580.ENSFDAP00000000490"/>
<dbReference type="GO" id="GO:0016617">
    <property type="term" value="F:4-oxoproline reductase activity"/>
    <property type="evidence" value="ECO:0007669"/>
    <property type="project" value="UniProtKB-EC"/>
</dbReference>
<evidence type="ECO:0000256" key="14">
    <source>
        <dbReference type="ARBA" id="ARBA00043083"/>
    </source>
</evidence>
<evidence type="ECO:0000256" key="2">
    <source>
        <dbReference type="ARBA" id="ARBA00006484"/>
    </source>
</evidence>
<dbReference type="GO" id="GO:0052650">
    <property type="term" value="F:all-trans-retinol dehydrogenase (NADP+) activity"/>
    <property type="evidence" value="ECO:0007669"/>
    <property type="project" value="UniProtKB-EC"/>
</dbReference>
<evidence type="ECO:0000256" key="9">
    <source>
        <dbReference type="ARBA" id="ARBA00038959"/>
    </source>
</evidence>
<sequence length="437" mass="47196">MGRLDGKVIVLTAAAQGIGRAAALAFAKEGAKVIATDINESKLQELEEGPGIQTRVLDVTKKKQIDQFAEEVERVDVLFNVAGFVHHGTILDCEETDWDFSMNVNVRGMFLMIKAFLPKMLTQKSGNIINMSSVASSIKGVVNRCVYSTTKAAVIGLTKSVAADFIQQGIRCNCVCPGEEETMSHGREKGSRASQRLGPAEPWGPLGLLMSKKEALTFFMPARLLAGARRGTNTPGGCCCHAAETERVVQWTRGSQSQHACSPSLYSEGTKPSFKGKKKGRVFIVLVSVSRNKWQSKLENVVVSAAGFFYKIGKHVLKLYEQGTSHDSRCRPQNRAEEEQCVRQGSGGSVSRTSSRMGVLCGSEGREVPWTQLSPVAADSSDGESGAPEEPLVAAPSNTVWVLRRACLQAECALGEVLDSKEAADEESQENIGNKIP</sequence>
<evidence type="ECO:0000256" key="15">
    <source>
        <dbReference type="ARBA" id="ARBA00043199"/>
    </source>
</evidence>